<dbReference type="EMBL" id="KQ421357">
    <property type="protein sequence ID" value="KOF77655.1"/>
    <property type="molecule type" value="Genomic_DNA"/>
</dbReference>
<evidence type="ECO:0000256" key="4">
    <source>
        <dbReference type="ARBA" id="ARBA00023136"/>
    </source>
</evidence>
<organism evidence="5">
    <name type="scientific">Octopus bimaculoides</name>
    <name type="common">California two-spotted octopus</name>
    <dbReference type="NCBI Taxonomy" id="37653"/>
    <lineage>
        <taxon>Eukaryota</taxon>
        <taxon>Metazoa</taxon>
        <taxon>Spiralia</taxon>
        <taxon>Lophotrochozoa</taxon>
        <taxon>Mollusca</taxon>
        <taxon>Cephalopoda</taxon>
        <taxon>Coleoidea</taxon>
        <taxon>Octopodiformes</taxon>
        <taxon>Octopoda</taxon>
        <taxon>Incirrata</taxon>
        <taxon>Octopodidae</taxon>
        <taxon>Octopus</taxon>
    </lineage>
</organism>
<dbReference type="InterPro" id="IPR002401">
    <property type="entry name" value="Cyt_P450_E_grp-I"/>
</dbReference>
<proteinExistence type="inferred from homology"/>
<sequence length="346" mass="40199">MLFAGIFILLTILCFSLYVLRSYSKSLANFSHLPCMKSWHIIGDIPKLLGNNRDFYNSMTKYTTEYREPGLLCFWVGIQPIVVAFKDEYVQDVIGNTKHIEKNMFYKFLYPWLGNGLLTSGGSKWFKSRKMLTPSFHYNILNSFLIVMQNQSNILCEKLDKMVGKGEFNIRPYITNCTLDIITETAMGQCVNAQDDQNSEYIQSVNRISDIIIYQSKSPWLWPTFLFNLHPLGREAAKCLKYLHGFTDKMIEERKTLYLEGLQKNSDNKDEETLGKKKMAFLDTLLDKLHEGEIDKKDLREEVDTFMFEGHDTTAAGINWTLYFIAAYPDVQKKLQKEVDDFYGKL</sequence>
<dbReference type="GO" id="GO:0020037">
    <property type="term" value="F:heme binding"/>
    <property type="evidence" value="ECO:0007669"/>
    <property type="project" value="InterPro"/>
</dbReference>
<evidence type="ECO:0008006" key="6">
    <source>
        <dbReference type="Google" id="ProtNLM"/>
    </source>
</evidence>
<keyword evidence="3" id="KW-0256">Endoplasmic reticulum</keyword>
<dbReference type="OrthoDB" id="1470350at2759"/>
<dbReference type="GO" id="GO:0004497">
    <property type="term" value="F:monooxygenase activity"/>
    <property type="evidence" value="ECO:0007669"/>
    <property type="project" value="InterPro"/>
</dbReference>
<accession>A0A0L8GM54</accession>
<keyword evidence="4" id="KW-0472">Membrane</keyword>
<comment type="similarity">
    <text evidence="2">Belongs to the cytochrome P450 family.</text>
</comment>
<name>A0A0L8GM54_OCTBM</name>
<dbReference type="AlphaFoldDB" id="A0A0L8GM54"/>
<gene>
    <name evidence="5" type="ORF">OCBIM_22031849mg</name>
</gene>
<dbReference type="InterPro" id="IPR050196">
    <property type="entry name" value="Cytochrome_P450_Monoox"/>
</dbReference>
<evidence type="ECO:0000256" key="1">
    <source>
        <dbReference type="ARBA" id="ARBA00004586"/>
    </source>
</evidence>
<dbReference type="InterPro" id="IPR036396">
    <property type="entry name" value="Cyt_P450_sf"/>
</dbReference>
<evidence type="ECO:0000313" key="5">
    <source>
        <dbReference type="EMBL" id="KOF77655.1"/>
    </source>
</evidence>
<dbReference type="PANTHER" id="PTHR24291:SF189">
    <property type="entry name" value="CYTOCHROME P450 4C3-RELATED"/>
    <property type="match status" value="1"/>
</dbReference>
<dbReference type="Gene3D" id="1.10.630.10">
    <property type="entry name" value="Cytochrome P450"/>
    <property type="match status" value="1"/>
</dbReference>
<dbReference type="STRING" id="37653.A0A0L8GM54"/>
<dbReference type="PRINTS" id="PR00463">
    <property type="entry name" value="EP450I"/>
</dbReference>
<protein>
    <recommendedName>
        <fullName evidence="6">Cytochrome P450</fullName>
    </recommendedName>
</protein>
<dbReference type="GO" id="GO:0005506">
    <property type="term" value="F:iron ion binding"/>
    <property type="evidence" value="ECO:0007669"/>
    <property type="project" value="InterPro"/>
</dbReference>
<reference evidence="5" key="1">
    <citation type="submission" date="2015-07" db="EMBL/GenBank/DDBJ databases">
        <title>MeaNS - Measles Nucleotide Surveillance Program.</title>
        <authorList>
            <person name="Tran T."/>
            <person name="Druce J."/>
        </authorList>
    </citation>
    <scope>NUCLEOTIDE SEQUENCE</scope>
    <source>
        <strain evidence="5">UCB-OBI-ISO-001</strain>
        <tissue evidence="5">Gonad</tissue>
    </source>
</reference>
<dbReference type="InterPro" id="IPR001128">
    <property type="entry name" value="Cyt_P450"/>
</dbReference>
<evidence type="ECO:0000256" key="2">
    <source>
        <dbReference type="ARBA" id="ARBA00010617"/>
    </source>
</evidence>
<dbReference type="Pfam" id="PF00067">
    <property type="entry name" value="p450"/>
    <property type="match status" value="1"/>
</dbReference>
<comment type="subcellular location">
    <subcellularLocation>
        <location evidence="1">Endoplasmic reticulum membrane</location>
    </subcellularLocation>
</comment>
<dbReference type="PANTHER" id="PTHR24291">
    <property type="entry name" value="CYTOCHROME P450 FAMILY 4"/>
    <property type="match status" value="1"/>
</dbReference>
<evidence type="ECO:0000256" key="3">
    <source>
        <dbReference type="ARBA" id="ARBA00022824"/>
    </source>
</evidence>
<dbReference type="GO" id="GO:0016705">
    <property type="term" value="F:oxidoreductase activity, acting on paired donors, with incorporation or reduction of molecular oxygen"/>
    <property type="evidence" value="ECO:0007669"/>
    <property type="project" value="InterPro"/>
</dbReference>
<dbReference type="GO" id="GO:0005789">
    <property type="term" value="C:endoplasmic reticulum membrane"/>
    <property type="evidence" value="ECO:0007669"/>
    <property type="project" value="UniProtKB-SubCell"/>
</dbReference>
<dbReference type="SUPFAM" id="SSF48264">
    <property type="entry name" value="Cytochrome P450"/>
    <property type="match status" value="1"/>
</dbReference>